<feature type="compositionally biased region" description="Low complexity" evidence="1">
    <location>
        <begin position="268"/>
        <end position="278"/>
    </location>
</feature>
<proteinExistence type="predicted"/>
<feature type="compositionally biased region" description="Basic and acidic residues" evidence="1">
    <location>
        <begin position="291"/>
        <end position="300"/>
    </location>
</feature>
<evidence type="ECO:0000256" key="3">
    <source>
        <dbReference type="SAM" id="SignalP"/>
    </source>
</evidence>
<feature type="region of interest" description="Disordered" evidence="1">
    <location>
        <begin position="263"/>
        <end position="300"/>
    </location>
</feature>
<protein>
    <recommendedName>
        <fullName evidence="6">Mid2 domain-containing protein</fullName>
    </recommendedName>
</protein>
<evidence type="ECO:0000313" key="4">
    <source>
        <dbReference type="EMBL" id="KAF5338029.1"/>
    </source>
</evidence>
<accession>A0A8H5CAA2</accession>
<feature type="signal peptide" evidence="3">
    <location>
        <begin position="1"/>
        <end position="33"/>
    </location>
</feature>
<name>A0A8H5CAA2_9AGAR</name>
<comment type="caution">
    <text evidence="4">The sequence shown here is derived from an EMBL/GenBank/DDBJ whole genome shotgun (WGS) entry which is preliminary data.</text>
</comment>
<dbReference type="Proteomes" id="UP000559256">
    <property type="component" value="Unassembled WGS sequence"/>
</dbReference>
<keyword evidence="5" id="KW-1185">Reference proteome</keyword>
<feature type="chain" id="PRO_5034323345" description="Mid2 domain-containing protein" evidence="3">
    <location>
        <begin position="34"/>
        <end position="300"/>
    </location>
</feature>
<reference evidence="4 5" key="1">
    <citation type="journal article" date="2020" name="ISME J.">
        <title>Uncovering the hidden diversity of litter-decomposition mechanisms in mushroom-forming fungi.</title>
        <authorList>
            <person name="Floudas D."/>
            <person name="Bentzer J."/>
            <person name="Ahren D."/>
            <person name="Johansson T."/>
            <person name="Persson P."/>
            <person name="Tunlid A."/>
        </authorList>
    </citation>
    <scope>NUCLEOTIDE SEQUENCE [LARGE SCALE GENOMIC DNA]</scope>
    <source>
        <strain evidence="4 5">CBS 291.85</strain>
    </source>
</reference>
<sequence length="300" mass="31670">MLAQWACVSNGWLLPLLQVWSFLLLLSARQCLAQQGGSLQNVSISNVDSQITYSPFRCNSSNTQSFDEECGGGWQVLDVNGVSVVSTQGPSAAAANIVPQFFLRIRASAVIITTSPLSNATMNITVSAGNASVNVAANSSLGVIGIFNLYEAETTTIAITYISDSDLIPSRLDIGSITAQVTNNQASSSILPTMTLPPSVSIPTFSATSSSSATSTASAGGSTSRKRLVADAVGLTVGLGLGLTAVAVGVYLIWRRRKRKSAEDVESRWSSQRASPSSGGTGPSRFHIRRNKDNQDTRWF</sequence>
<keyword evidence="2" id="KW-0472">Membrane</keyword>
<evidence type="ECO:0000256" key="1">
    <source>
        <dbReference type="SAM" id="MobiDB-lite"/>
    </source>
</evidence>
<evidence type="ECO:0008006" key="6">
    <source>
        <dbReference type="Google" id="ProtNLM"/>
    </source>
</evidence>
<keyword evidence="2" id="KW-1133">Transmembrane helix</keyword>
<dbReference type="EMBL" id="JAACJM010000201">
    <property type="protein sequence ID" value="KAF5338029.1"/>
    <property type="molecule type" value="Genomic_DNA"/>
</dbReference>
<gene>
    <name evidence="4" type="ORF">D9758_014266</name>
</gene>
<dbReference type="AlphaFoldDB" id="A0A8H5CAA2"/>
<evidence type="ECO:0000313" key="5">
    <source>
        <dbReference type="Proteomes" id="UP000559256"/>
    </source>
</evidence>
<keyword evidence="3" id="KW-0732">Signal</keyword>
<feature type="transmembrane region" description="Helical" evidence="2">
    <location>
        <begin position="232"/>
        <end position="254"/>
    </location>
</feature>
<evidence type="ECO:0000256" key="2">
    <source>
        <dbReference type="SAM" id="Phobius"/>
    </source>
</evidence>
<organism evidence="4 5">
    <name type="scientific">Tetrapyrgos nigripes</name>
    <dbReference type="NCBI Taxonomy" id="182062"/>
    <lineage>
        <taxon>Eukaryota</taxon>
        <taxon>Fungi</taxon>
        <taxon>Dikarya</taxon>
        <taxon>Basidiomycota</taxon>
        <taxon>Agaricomycotina</taxon>
        <taxon>Agaricomycetes</taxon>
        <taxon>Agaricomycetidae</taxon>
        <taxon>Agaricales</taxon>
        <taxon>Marasmiineae</taxon>
        <taxon>Marasmiaceae</taxon>
        <taxon>Tetrapyrgos</taxon>
    </lineage>
</organism>
<dbReference type="OrthoDB" id="3267422at2759"/>
<keyword evidence="2" id="KW-0812">Transmembrane</keyword>